<reference evidence="1 2" key="1">
    <citation type="journal article" date="2018" name="Front. Plant Sci.">
        <title>Red Clover (Trifolium pratense) and Zigzag Clover (T. medium) - A Picture of Genomic Similarities and Differences.</title>
        <authorList>
            <person name="Dluhosova J."/>
            <person name="Istvanek J."/>
            <person name="Nedelnik J."/>
            <person name="Repkova J."/>
        </authorList>
    </citation>
    <scope>NUCLEOTIDE SEQUENCE [LARGE SCALE GENOMIC DNA]</scope>
    <source>
        <strain evidence="2">cv. 10/8</strain>
        <tissue evidence="1">Leaf</tissue>
    </source>
</reference>
<evidence type="ECO:0000313" key="1">
    <source>
        <dbReference type="EMBL" id="MCI14568.1"/>
    </source>
</evidence>
<evidence type="ECO:0008006" key="3">
    <source>
        <dbReference type="Google" id="ProtNLM"/>
    </source>
</evidence>
<dbReference type="Proteomes" id="UP000265520">
    <property type="component" value="Unassembled WGS sequence"/>
</dbReference>
<feature type="non-terminal residue" evidence="1">
    <location>
        <position position="1"/>
    </location>
</feature>
<dbReference type="AlphaFoldDB" id="A0A392PR49"/>
<accession>A0A392PR49</accession>
<comment type="caution">
    <text evidence="1">The sequence shown here is derived from an EMBL/GenBank/DDBJ whole genome shotgun (WGS) entry which is preliminary data.</text>
</comment>
<proteinExistence type="predicted"/>
<protein>
    <recommendedName>
        <fullName evidence="3">Pectinesterase</fullName>
    </recommendedName>
</protein>
<dbReference type="EMBL" id="LXQA010092918">
    <property type="protein sequence ID" value="MCI14568.1"/>
    <property type="molecule type" value="Genomic_DNA"/>
</dbReference>
<evidence type="ECO:0000313" key="2">
    <source>
        <dbReference type="Proteomes" id="UP000265520"/>
    </source>
</evidence>
<name>A0A392PR49_9FABA</name>
<keyword evidence="2" id="KW-1185">Reference proteome</keyword>
<organism evidence="1 2">
    <name type="scientific">Trifolium medium</name>
    <dbReference type="NCBI Taxonomy" id="97028"/>
    <lineage>
        <taxon>Eukaryota</taxon>
        <taxon>Viridiplantae</taxon>
        <taxon>Streptophyta</taxon>
        <taxon>Embryophyta</taxon>
        <taxon>Tracheophyta</taxon>
        <taxon>Spermatophyta</taxon>
        <taxon>Magnoliopsida</taxon>
        <taxon>eudicotyledons</taxon>
        <taxon>Gunneridae</taxon>
        <taxon>Pentapetalae</taxon>
        <taxon>rosids</taxon>
        <taxon>fabids</taxon>
        <taxon>Fabales</taxon>
        <taxon>Fabaceae</taxon>
        <taxon>Papilionoideae</taxon>
        <taxon>50 kb inversion clade</taxon>
        <taxon>NPAAA clade</taxon>
        <taxon>Hologalegina</taxon>
        <taxon>IRL clade</taxon>
        <taxon>Trifolieae</taxon>
        <taxon>Trifolium</taxon>
    </lineage>
</organism>
<sequence length="38" mass="3793">FTVANSISGDQWLPSTGIPYVSGFGQEDSGGCSKGATA</sequence>